<evidence type="ECO:0000313" key="2">
    <source>
        <dbReference type="Proteomes" id="UP000821845"/>
    </source>
</evidence>
<name>A0ACB7RVL5_HYAAI</name>
<reference evidence="1" key="1">
    <citation type="submission" date="2020-05" db="EMBL/GenBank/DDBJ databases">
        <title>Large-scale comparative analyses of tick genomes elucidate their genetic diversity and vector capacities.</title>
        <authorList>
            <person name="Jia N."/>
            <person name="Wang J."/>
            <person name="Shi W."/>
            <person name="Du L."/>
            <person name="Sun Y."/>
            <person name="Zhan W."/>
            <person name="Jiang J."/>
            <person name="Wang Q."/>
            <person name="Zhang B."/>
            <person name="Ji P."/>
            <person name="Sakyi L.B."/>
            <person name="Cui X."/>
            <person name="Yuan T."/>
            <person name="Jiang B."/>
            <person name="Yang W."/>
            <person name="Lam T.T.-Y."/>
            <person name="Chang Q."/>
            <person name="Ding S."/>
            <person name="Wang X."/>
            <person name="Zhu J."/>
            <person name="Ruan X."/>
            <person name="Zhao L."/>
            <person name="Wei J."/>
            <person name="Que T."/>
            <person name="Du C."/>
            <person name="Cheng J."/>
            <person name="Dai P."/>
            <person name="Han X."/>
            <person name="Huang E."/>
            <person name="Gao Y."/>
            <person name="Liu J."/>
            <person name="Shao H."/>
            <person name="Ye R."/>
            <person name="Li L."/>
            <person name="Wei W."/>
            <person name="Wang X."/>
            <person name="Wang C."/>
            <person name="Yang T."/>
            <person name="Huo Q."/>
            <person name="Li W."/>
            <person name="Guo W."/>
            <person name="Chen H."/>
            <person name="Zhou L."/>
            <person name="Ni X."/>
            <person name="Tian J."/>
            <person name="Zhou Y."/>
            <person name="Sheng Y."/>
            <person name="Liu T."/>
            <person name="Pan Y."/>
            <person name="Xia L."/>
            <person name="Li J."/>
            <person name="Zhao F."/>
            <person name="Cao W."/>
        </authorList>
    </citation>
    <scope>NUCLEOTIDE SEQUENCE</scope>
    <source>
        <strain evidence="1">Hyas-2018</strain>
    </source>
</reference>
<evidence type="ECO:0000313" key="1">
    <source>
        <dbReference type="EMBL" id="KAH6926972.1"/>
    </source>
</evidence>
<comment type="caution">
    <text evidence="1">The sequence shown here is derived from an EMBL/GenBank/DDBJ whole genome shotgun (WGS) entry which is preliminary data.</text>
</comment>
<sequence>MSEPPSKRRRHSFGGDPRLLPRVRQVLSENDDLDAEGIVARLQRRHPEYRRKKRNALLYSVTNALEIIVQEDPRPATDEVGEDDLEGSSVTDEDVVPYPDQNMMNKSINDLYKTPDTKSAASKDKESAFDSEKARKKTKKPKSNDVDAAIQDNLKKRMAKEKEIALINPTARFADLGGMEGPLEEVCNMLMHLKHPEVYKKLGVVPPRGFLLHGPPGCGKTLLAHAISGELELPMIRVAAPEIVAGVSGESEERIRELFDKAVNSAPCVFFIDEIDAVTPKRETAQREMERRIVAQLLSSLDDLSQRELPAEVLVIGATNRPDALDPALRRAGRFDREICLGIPDEAARERILNVLCRKLTLGPEVELSVVAHKTPGYVGADLMALTREATMSAINRIFRGIEESVKATGEDPRNRLDVAVALLKEVPPLDDEQLKNLCVDVADFDSALRLVQPSAKREGFATVPDVTWDDVGALTSIREALQVAILAPVRHRDKYESLGLVTPTGILLHGPPGCGKTLLAKAIANESGINFISVKGPELLNMYVGESERAVRQCFQRARNSAPCVIFFDELDALCPRRSDSADGGSASRVVNQLLTEMDGLEPRKQVFVLAATNRPDIIDPAMLRPGRLDEVLYVGLPSSEERVEILKTLTKNGTRPRLEETVSLEDIGKDERCEGFSGADLSALVRQASVIALTKYLKDGAEGTILVGSQHFDAAFGKVSASNKGRRTFKKDSAKVNVPPEVC</sequence>
<protein>
    <submittedName>
        <fullName evidence="1">Uncharacterized protein</fullName>
    </submittedName>
</protein>
<gene>
    <name evidence="1" type="ORF">HPB50_024347</name>
</gene>
<accession>A0ACB7RVL5</accession>
<keyword evidence="2" id="KW-1185">Reference proteome</keyword>
<proteinExistence type="predicted"/>
<organism evidence="1 2">
    <name type="scientific">Hyalomma asiaticum</name>
    <name type="common">Tick</name>
    <dbReference type="NCBI Taxonomy" id="266040"/>
    <lineage>
        <taxon>Eukaryota</taxon>
        <taxon>Metazoa</taxon>
        <taxon>Ecdysozoa</taxon>
        <taxon>Arthropoda</taxon>
        <taxon>Chelicerata</taxon>
        <taxon>Arachnida</taxon>
        <taxon>Acari</taxon>
        <taxon>Parasitiformes</taxon>
        <taxon>Ixodida</taxon>
        <taxon>Ixodoidea</taxon>
        <taxon>Ixodidae</taxon>
        <taxon>Hyalomminae</taxon>
        <taxon>Hyalomma</taxon>
    </lineage>
</organism>
<dbReference type="Proteomes" id="UP000821845">
    <property type="component" value="Chromosome 7"/>
</dbReference>
<dbReference type="EMBL" id="CM023487">
    <property type="protein sequence ID" value="KAH6926972.1"/>
    <property type="molecule type" value="Genomic_DNA"/>
</dbReference>